<gene>
    <name evidence="1" type="ORF">ADIARSV_2538</name>
</gene>
<sequence>MPDYKQRLNGISGLICYWDFEGNEPLRSKGPNAYVLVEGNGSIGFVKDDVTIRNAVDLKEGQYLYIKREDCPALNVHGPQAQITVISWIKRQPKSYKQCEAIAGMWNETEKFRQYCLFLNLRLHDSSDQVGGHISGVGGPTPGQKWCMDAAIGHDPVIYNQWSFAGFTYDSKLIRSYLNGQLDSRAETNPYPYEEGIFDGGLEGSDFTVGAVHRLGEMGNNFVGQIGFLAVFNRALTDAEIQEIYQD</sequence>
<dbReference type="AlphaFoldDB" id="R9GR28"/>
<evidence type="ECO:0000313" key="1">
    <source>
        <dbReference type="EMBL" id="EOR94297.1"/>
    </source>
</evidence>
<dbReference type="eggNOG" id="ENOG502ZBJS">
    <property type="taxonomic scope" value="Bacteria"/>
</dbReference>
<dbReference type="GO" id="GO:0004553">
    <property type="term" value="F:hydrolase activity, hydrolyzing O-glycosyl compounds"/>
    <property type="evidence" value="ECO:0007669"/>
    <property type="project" value="UniProtKB-ARBA"/>
</dbReference>
<keyword evidence="2" id="KW-1185">Reference proteome</keyword>
<dbReference type="OrthoDB" id="5124266at2"/>
<dbReference type="InterPro" id="IPR013320">
    <property type="entry name" value="ConA-like_dom_sf"/>
</dbReference>
<reference evidence="1 2" key="1">
    <citation type="journal article" date="2013" name="Genome Announc.">
        <title>Draft Genome Sequence of Arcticibacter svalbardensis Strain MN12-7T, a Member of the Family Sphingobacteriaceae Isolated from an Arctic Soil Sample.</title>
        <authorList>
            <person name="Shivaji S."/>
            <person name="Ara S."/>
            <person name="Prasad S."/>
            <person name="Manasa B.P."/>
            <person name="Begum Z."/>
            <person name="Singh A."/>
            <person name="Kumar Pinnaka A."/>
        </authorList>
    </citation>
    <scope>NUCLEOTIDE SEQUENCE [LARGE SCALE GENOMIC DNA]</scope>
    <source>
        <strain evidence="1 2">MN12-7</strain>
    </source>
</reference>
<organism evidence="1 2">
    <name type="scientific">Arcticibacter svalbardensis MN12-7</name>
    <dbReference type="NCBI Taxonomy" id="1150600"/>
    <lineage>
        <taxon>Bacteria</taxon>
        <taxon>Pseudomonadati</taxon>
        <taxon>Bacteroidota</taxon>
        <taxon>Sphingobacteriia</taxon>
        <taxon>Sphingobacteriales</taxon>
        <taxon>Sphingobacteriaceae</taxon>
        <taxon>Arcticibacter</taxon>
    </lineage>
</organism>
<dbReference type="Gene3D" id="2.60.120.200">
    <property type="match status" value="1"/>
</dbReference>
<protein>
    <recommendedName>
        <fullName evidence="3">LamG-like jellyroll fold domain-containing protein</fullName>
    </recommendedName>
</protein>
<dbReference type="PATRIC" id="fig|1150600.3.peg.2512"/>
<dbReference type="EMBL" id="AQPN01000090">
    <property type="protein sequence ID" value="EOR94297.1"/>
    <property type="molecule type" value="Genomic_DNA"/>
</dbReference>
<dbReference type="GO" id="GO:0005975">
    <property type="term" value="P:carbohydrate metabolic process"/>
    <property type="evidence" value="ECO:0007669"/>
    <property type="project" value="UniProtKB-ARBA"/>
</dbReference>
<proteinExistence type="predicted"/>
<dbReference type="STRING" id="1150600.ADIARSV_2538"/>
<dbReference type="RefSeq" id="WP_016195769.1">
    <property type="nucleotide sequence ID" value="NZ_AQPN01000090.1"/>
</dbReference>
<dbReference type="SUPFAM" id="SSF49899">
    <property type="entry name" value="Concanavalin A-like lectins/glucanases"/>
    <property type="match status" value="1"/>
</dbReference>
<dbReference type="Pfam" id="PF13385">
    <property type="entry name" value="Laminin_G_3"/>
    <property type="match status" value="1"/>
</dbReference>
<evidence type="ECO:0008006" key="3">
    <source>
        <dbReference type="Google" id="ProtNLM"/>
    </source>
</evidence>
<dbReference type="Proteomes" id="UP000014174">
    <property type="component" value="Unassembled WGS sequence"/>
</dbReference>
<name>R9GR28_9SPHI</name>
<evidence type="ECO:0000313" key="2">
    <source>
        <dbReference type="Proteomes" id="UP000014174"/>
    </source>
</evidence>
<accession>R9GR28</accession>
<comment type="caution">
    <text evidence="1">The sequence shown here is derived from an EMBL/GenBank/DDBJ whole genome shotgun (WGS) entry which is preliminary data.</text>
</comment>